<name>A0A1D1WAJ4_RAMVA</name>
<sequence>MFPVQSTLLKATGFMPLRFPNLGDDSRRPKKLGLQWKILQAIVSVVGLILCVGQVFQILISLVVLMSGLVAPDPSTTGAKNKVMWTLEMVPSVSSNQVYLCSTLFAKCLLNTTQSFLEDIQRFTEQVKADMGSINPAMLEDTLSRWRRAHMLMLHFCSKLNEVFSWILFCVYCLDFVTLVGFMSRIASHITVVSDTVSILEMIRDFVGVLTFSSYCTVFALPFIQVHEQTPYYREITQELVELTESIRVRVCVIDGAELFEYTRGFVIGTFSLAVSMTVLIKEIMGKEEEDKKSQGSSAVPNCTCGVTSYRYEFN</sequence>
<dbReference type="Proteomes" id="UP000186922">
    <property type="component" value="Unassembled WGS sequence"/>
</dbReference>
<feature type="transmembrane region" description="Helical" evidence="1">
    <location>
        <begin position="38"/>
        <end position="65"/>
    </location>
</feature>
<evidence type="ECO:0000256" key="1">
    <source>
        <dbReference type="SAM" id="Phobius"/>
    </source>
</evidence>
<accession>A0A1D1WAJ4</accession>
<evidence type="ECO:0000313" key="3">
    <source>
        <dbReference type="Proteomes" id="UP000186922"/>
    </source>
</evidence>
<keyword evidence="1" id="KW-0812">Transmembrane</keyword>
<proteinExistence type="predicted"/>
<feature type="transmembrane region" description="Helical" evidence="1">
    <location>
        <begin position="163"/>
        <end position="182"/>
    </location>
</feature>
<evidence type="ECO:0000313" key="2">
    <source>
        <dbReference type="EMBL" id="GAV08339.1"/>
    </source>
</evidence>
<organism evidence="2 3">
    <name type="scientific">Ramazzottius varieornatus</name>
    <name type="common">Water bear</name>
    <name type="synonym">Tardigrade</name>
    <dbReference type="NCBI Taxonomy" id="947166"/>
    <lineage>
        <taxon>Eukaryota</taxon>
        <taxon>Metazoa</taxon>
        <taxon>Ecdysozoa</taxon>
        <taxon>Tardigrada</taxon>
        <taxon>Eutardigrada</taxon>
        <taxon>Parachela</taxon>
        <taxon>Hypsibioidea</taxon>
        <taxon>Ramazzottiidae</taxon>
        <taxon>Ramazzottius</taxon>
    </lineage>
</organism>
<protein>
    <recommendedName>
        <fullName evidence="4">Gustatory receptor</fullName>
    </recommendedName>
</protein>
<dbReference type="EMBL" id="BDGG01000017">
    <property type="protein sequence ID" value="GAV08339.1"/>
    <property type="molecule type" value="Genomic_DNA"/>
</dbReference>
<dbReference type="AlphaFoldDB" id="A0A1D1WAJ4"/>
<keyword evidence="1" id="KW-0472">Membrane</keyword>
<keyword evidence="1" id="KW-1133">Transmembrane helix</keyword>
<reference evidence="2 3" key="1">
    <citation type="journal article" date="2016" name="Nat. Commun.">
        <title>Extremotolerant tardigrade genome and improved radiotolerance of human cultured cells by tardigrade-unique protein.</title>
        <authorList>
            <person name="Hashimoto T."/>
            <person name="Horikawa D.D."/>
            <person name="Saito Y."/>
            <person name="Kuwahara H."/>
            <person name="Kozuka-Hata H."/>
            <person name="Shin-I T."/>
            <person name="Minakuchi Y."/>
            <person name="Ohishi K."/>
            <person name="Motoyama A."/>
            <person name="Aizu T."/>
            <person name="Enomoto A."/>
            <person name="Kondo K."/>
            <person name="Tanaka S."/>
            <person name="Hara Y."/>
            <person name="Koshikawa S."/>
            <person name="Sagara H."/>
            <person name="Miura T."/>
            <person name="Yokobori S."/>
            <person name="Miyagawa K."/>
            <person name="Suzuki Y."/>
            <person name="Kubo T."/>
            <person name="Oyama M."/>
            <person name="Kohara Y."/>
            <person name="Fujiyama A."/>
            <person name="Arakawa K."/>
            <person name="Katayama T."/>
            <person name="Toyoda A."/>
            <person name="Kunieda T."/>
        </authorList>
    </citation>
    <scope>NUCLEOTIDE SEQUENCE [LARGE SCALE GENOMIC DNA]</scope>
    <source>
        <strain evidence="2 3">YOKOZUNA-1</strain>
    </source>
</reference>
<keyword evidence="3" id="KW-1185">Reference proteome</keyword>
<gene>
    <name evidence="2" type="primary">RvY_18049-1</name>
    <name evidence="2" type="synonym">RvY_18049.1</name>
    <name evidence="2" type="ORF">RvY_18049</name>
</gene>
<feature type="transmembrane region" description="Helical" evidence="1">
    <location>
        <begin position="203"/>
        <end position="224"/>
    </location>
</feature>
<evidence type="ECO:0008006" key="4">
    <source>
        <dbReference type="Google" id="ProtNLM"/>
    </source>
</evidence>
<comment type="caution">
    <text evidence="2">The sequence shown here is derived from an EMBL/GenBank/DDBJ whole genome shotgun (WGS) entry which is preliminary data.</text>
</comment>